<reference evidence="2" key="1">
    <citation type="submission" date="2022-11" db="UniProtKB">
        <authorList>
            <consortium name="WormBaseParasite"/>
        </authorList>
    </citation>
    <scope>IDENTIFICATION</scope>
</reference>
<dbReference type="AlphaFoldDB" id="A0A915A386"/>
<accession>A0A915A386</accession>
<organism evidence="1 2">
    <name type="scientific">Parascaris univalens</name>
    <name type="common">Nematode worm</name>
    <dbReference type="NCBI Taxonomy" id="6257"/>
    <lineage>
        <taxon>Eukaryota</taxon>
        <taxon>Metazoa</taxon>
        <taxon>Ecdysozoa</taxon>
        <taxon>Nematoda</taxon>
        <taxon>Chromadorea</taxon>
        <taxon>Rhabditida</taxon>
        <taxon>Spirurina</taxon>
        <taxon>Ascaridomorpha</taxon>
        <taxon>Ascaridoidea</taxon>
        <taxon>Ascarididae</taxon>
        <taxon>Parascaris</taxon>
    </lineage>
</organism>
<dbReference type="WBParaSite" id="PgE347_g001_t03">
    <property type="protein sequence ID" value="PgE347_g001_t03"/>
    <property type="gene ID" value="PgE347_g001"/>
</dbReference>
<proteinExistence type="predicted"/>
<protein>
    <submittedName>
        <fullName evidence="2">Uncharacterized protein</fullName>
    </submittedName>
</protein>
<name>A0A915A386_PARUN</name>
<evidence type="ECO:0000313" key="2">
    <source>
        <dbReference type="WBParaSite" id="PgE347_g001_t03"/>
    </source>
</evidence>
<keyword evidence="1" id="KW-1185">Reference proteome</keyword>
<evidence type="ECO:0000313" key="1">
    <source>
        <dbReference type="Proteomes" id="UP000887569"/>
    </source>
</evidence>
<sequence length="118" mass="13628">MQRNFCKHSTDNSGCCLSMSSSPLRRENKSRRDNGTRAILRERSEFHRPTIASSAKRVPREENEDFHSVLRAHRKFRCCASCRWLVCSSSKRSAICSSYVSILSDSFFQLQYELVKSS</sequence>
<dbReference type="Proteomes" id="UP000887569">
    <property type="component" value="Unplaced"/>
</dbReference>